<dbReference type="Pfam" id="PF05065">
    <property type="entry name" value="Phage_capsid"/>
    <property type="match status" value="1"/>
</dbReference>
<sequence>MDTLLQEREQLDQERLTLLAKTETPDFTEADATRANEVIMRMGEITNIVEKRDNASKALRAAGLGQPVADKTQDDEVIKRFIGGLGERFVQSDAYKAFMEQNPLGRDGKPVAIKSDLLGGWVAKAEDDPDPLSTAAGGAIVYDRMQGIVDLTYGKKPKLLDFITKGKTKSSYLEYRQLLQVAAAAAVVKEGETKPLSELTTGTANAAAHVVADGIKVTNQELADDGVLVALLNSILARNLWNKLEDLVLNGTGTNEPRGILNTTGVLNQAFDTNIVKTIRRAITHLEDTSNTEASLVLLNPRDAEELDLLQDDQGRYYSNGPFGSGPSTIWGIPRATSSKITRGTALLGDLASVHLLERDGLKIEAFNQNEDDARNNLTYIRAEARELLLIREPARLLVATIAE</sequence>
<evidence type="ECO:0000313" key="3">
    <source>
        <dbReference type="EMBL" id="XBH21606.1"/>
    </source>
</evidence>
<dbReference type="EMBL" id="CP146203">
    <property type="protein sequence ID" value="XBH21606.1"/>
    <property type="molecule type" value="Genomic_DNA"/>
</dbReference>
<protein>
    <submittedName>
        <fullName evidence="3">Phage major capsid protein</fullName>
    </submittedName>
</protein>
<gene>
    <name evidence="3" type="ORF">V5R04_15580</name>
</gene>
<evidence type="ECO:0000256" key="1">
    <source>
        <dbReference type="ARBA" id="ARBA00004328"/>
    </source>
</evidence>
<comment type="subcellular location">
    <subcellularLocation>
        <location evidence="1">Virion</location>
    </subcellularLocation>
</comment>
<dbReference type="Gene3D" id="3.30.2320.10">
    <property type="entry name" value="hypothetical protein PF0899 domain"/>
    <property type="match status" value="1"/>
</dbReference>
<name>A0AAU7DWG7_9MICO</name>
<accession>A0AAU7DWG7</accession>
<evidence type="ECO:0000259" key="2">
    <source>
        <dbReference type="Pfam" id="PF05065"/>
    </source>
</evidence>
<reference evidence="3" key="1">
    <citation type="submission" date="2024-02" db="EMBL/GenBank/DDBJ databases">
        <title>Tomenella chthoni gen. nov. sp. nov., a member of the family Jonesiaceae isolated from bat guano.</title>
        <authorList>
            <person name="Miller S.L."/>
            <person name="King J."/>
            <person name="Sankaranarayanan K."/>
            <person name="Lawson P.A."/>
        </authorList>
    </citation>
    <scope>NUCLEOTIDE SEQUENCE</scope>
    <source>
        <strain evidence="3">BS-20</strain>
    </source>
</reference>
<dbReference type="AlphaFoldDB" id="A0AAU7DWG7"/>
<proteinExistence type="predicted"/>
<dbReference type="Gene3D" id="3.30.2400.10">
    <property type="entry name" value="Major capsid protein gp5"/>
    <property type="match status" value="1"/>
</dbReference>
<dbReference type="InterPro" id="IPR054612">
    <property type="entry name" value="Phage_capsid-like_C"/>
</dbReference>
<organism evidence="3">
    <name type="scientific">Jonesiaceae bacterium BS-20</name>
    <dbReference type="NCBI Taxonomy" id="3120821"/>
    <lineage>
        <taxon>Bacteria</taxon>
        <taxon>Bacillati</taxon>
        <taxon>Actinomycetota</taxon>
        <taxon>Actinomycetes</taxon>
        <taxon>Micrococcales</taxon>
        <taxon>Jonesiaceae</taxon>
    </lineage>
</organism>
<dbReference type="NCBIfam" id="TIGR01554">
    <property type="entry name" value="major_cap_HK97"/>
    <property type="match status" value="1"/>
</dbReference>
<dbReference type="InterPro" id="IPR024455">
    <property type="entry name" value="Phage_capsid"/>
</dbReference>
<feature type="domain" description="Phage capsid-like C-terminal" evidence="2">
    <location>
        <begin position="157"/>
        <end position="386"/>
    </location>
</feature>
<dbReference type="SUPFAM" id="SSF56563">
    <property type="entry name" value="Major capsid protein gp5"/>
    <property type="match status" value="1"/>
</dbReference>